<feature type="domain" description="EML-like second beta-propeller" evidence="12">
    <location>
        <begin position="670"/>
        <end position="938"/>
    </location>
</feature>
<dbReference type="InterPro" id="IPR055442">
    <property type="entry name" value="Beta-prop_EML-like_2nd"/>
</dbReference>
<dbReference type="SMART" id="SM00320">
    <property type="entry name" value="WD40"/>
    <property type="match status" value="11"/>
</dbReference>
<evidence type="ECO:0000256" key="6">
    <source>
        <dbReference type="ARBA" id="ARBA00022737"/>
    </source>
</evidence>
<dbReference type="Pfam" id="PF23409">
    <property type="entry name" value="Beta-prop_EML"/>
    <property type="match status" value="1"/>
</dbReference>
<feature type="repeat" description="WD" evidence="8">
    <location>
        <begin position="792"/>
        <end position="824"/>
    </location>
</feature>
<dbReference type="AlphaFoldDB" id="A0AAE1PKV3"/>
<dbReference type="PROSITE" id="PS50082">
    <property type="entry name" value="WD_REPEATS_2"/>
    <property type="match status" value="4"/>
</dbReference>
<keyword evidence="6" id="KW-0677">Repeat</keyword>
<dbReference type="InterPro" id="IPR011047">
    <property type="entry name" value="Quinoprotein_ADH-like_sf"/>
</dbReference>
<comment type="subcellular location">
    <subcellularLocation>
        <location evidence="1">Cytoplasm</location>
        <location evidence="1">Cytoskeleton</location>
    </subcellularLocation>
</comment>
<dbReference type="InterPro" id="IPR005108">
    <property type="entry name" value="HELP"/>
</dbReference>
<keyword evidence="14" id="KW-1185">Reference proteome</keyword>
<evidence type="ECO:0008006" key="15">
    <source>
        <dbReference type="Google" id="ProtNLM"/>
    </source>
</evidence>
<dbReference type="Gene3D" id="2.130.10.10">
    <property type="entry name" value="YVTN repeat-like/Quinoprotein amine dehydrogenase"/>
    <property type="match status" value="2"/>
</dbReference>
<dbReference type="FunFam" id="2.130.10.10:FF:000005">
    <property type="entry name" value="Putative echinoderm microtubule-associated protein-like 1"/>
    <property type="match status" value="1"/>
</dbReference>
<evidence type="ECO:0000256" key="7">
    <source>
        <dbReference type="ARBA" id="ARBA00023212"/>
    </source>
</evidence>
<feature type="compositionally biased region" description="Low complexity" evidence="10">
    <location>
        <begin position="137"/>
        <end position="153"/>
    </location>
</feature>
<comment type="similarity">
    <text evidence="2">Belongs to the WD repeat EMAP family.</text>
</comment>
<keyword evidence="3" id="KW-0963">Cytoplasm</keyword>
<name>A0AAE1PKV3_9EUCA</name>
<evidence type="ECO:0000256" key="2">
    <source>
        <dbReference type="ARBA" id="ARBA00006489"/>
    </source>
</evidence>
<dbReference type="InterPro" id="IPR049813">
    <property type="entry name" value="Elp-1-like_TD"/>
</dbReference>
<feature type="region of interest" description="Disordered" evidence="10">
    <location>
        <begin position="209"/>
        <end position="284"/>
    </location>
</feature>
<gene>
    <name evidence="13" type="ORF">Pmani_019360</name>
</gene>
<dbReference type="InterPro" id="IPR001680">
    <property type="entry name" value="WD40_rpt"/>
</dbReference>
<evidence type="ECO:0000259" key="12">
    <source>
        <dbReference type="Pfam" id="PF23414"/>
    </source>
</evidence>
<dbReference type="GO" id="GO:0072686">
    <property type="term" value="C:mitotic spindle"/>
    <property type="evidence" value="ECO:0007669"/>
    <property type="project" value="TreeGrafter"/>
</dbReference>
<dbReference type="PANTHER" id="PTHR13720:SF50">
    <property type="entry name" value="ECHINODERM MICROTUBULE-ASSOCIATED PROTEIN-LIKE 2"/>
    <property type="match status" value="1"/>
</dbReference>
<comment type="caution">
    <text evidence="13">The sequence shown here is derived from an EMBL/GenBank/DDBJ whole genome shotgun (WGS) entry which is preliminary data.</text>
</comment>
<evidence type="ECO:0000313" key="13">
    <source>
        <dbReference type="EMBL" id="KAK4308982.1"/>
    </source>
</evidence>
<dbReference type="PROSITE" id="PS50294">
    <property type="entry name" value="WD_REPEATS_REGION"/>
    <property type="match status" value="2"/>
</dbReference>
<reference evidence="13" key="1">
    <citation type="submission" date="2023-11" db="EMBL/GenBank/DDBJ databases">
        <title>Genome assemblies of two species of porcelain crab, Petrolisthes cinctipes and Petrolisthes manimaculis (Anomura: Porcellanidae).</title>
        <authorList>
            <person name="Angst P."/>
        </authorList>
    </citation>
    <scope>NUCLEOTIDE SEQUENCE</scope>
    <source>
        <strain evidence="13">PB745_02</strain>
        <tissue evidence="13">Gill</tissue>
    </source>
</reference>
<feature type="compositionally biased region" description="Low complexity" evidence="10">
    <location>
        <begin position="169"/>
        <end position="191"/>
    </location>
</feature>
<evidence type="ECO:0000256" key="8">
    <source>
        <dbReference type="PROSITE-ProRule" id="PRU00221"/>
    </source>
</evidence>
<dbReference type="GO" id="GO:0005874">
    <property type="term" value="C:microtubule"/>
    <property type="evidence" value="ECO:0007669"/>
    <property type="project" value="UniProtKB-KW"/>
</dbReference>
<dbReference type="CDD" id="cd21931">
    <property type="entry name" value="TD_EMAP-like"/>
    <property type="match status" value="1"/>
</dbReference>
<organism evidence="13 14">
    <name type="scientific">Petrolisthes manimaculis</name>
    <dbReference type="NCBI Taxonomy" id="1843537"/>
    <lineage>
        <taxon>Eukaryota</taxon>
        <taxon>Metazoa</taxon>
        <taxon>Ecdysozoa</taxon>
        <taxon>Arthropoda</taxon>
        <taxon>Crustacea</taxon>
        <taxon>Multicrustacea</taxon>
        <taxon>Malacostraca</taxon>
        <taxon>Eumalacostraca</taxon>
        <taxon>Eucarida</taxon>
        <taxon>Decapoda</taxon>
        <taxon>Pleocyemata</taxon>
        <taxon>Anomura</taxon>
        <taxon>Galatheoidea</taxon>
        <taxon>Porcellanidae</taxon>
        <taxon>Petrolisthes</taxon>
    </lineage>
</organism>
<evidence type="ECO:0000259" key="11">
    <source>
        <dbReference type="Pfam" id="PF23409"/>
    </source>
</evidence>
<dbReference type="Pfam" id="PF03451">
    <property type="entry name" value="HELP"/>
    <property type="match status" value="1"/>
</dbReference>
<evidence type="ECO:0000256" key="3">
    <source>
        <dbReference type="ARBA" id="ARBA00022490"/>
    </source>
</evidence>
<dbReference type="SUPFAM" id="SSF50978">
    <property type="entry name" value="WD40 repeat-like"/>
    <property type="match status" value="1"/>
</dbReference>
<feature type="compositionally biased region" description="Basic residues" evidence="10">
    <location>
        <begin position="217"/>
        <end position="233"/>
    </location>
</feature>
<feature type="repeat" description="WD" evidence="8">
    <location>
        <begin position="663"/>
        <end position="695"/>
    </location>
</feature>
<accession>A0AAE1PKV3</accession>
<dbReference type="Proteomes" id="UP001292094">
    <property type="component" value="Unassembled WGS sequence"/>
</dbReference>
<evidence type="ECO:0000256" key="9">
    <source>
        <dbReference type="SAM" id="Coils"/>
    </source>
</evidence>
<dbReference type="SUPFAM" id="SSF50998">
    <property type="entry name" value="Quinoprotein alcohol dehydrogenase-like"/>
    <property type="match status" value="1"/>
</dbReference>
<keyword evidence="9" id="KW-0175">Coiled coil</keyword>
<protein>
    <recommendedName>
        <fullName evidence="15">Echinoderm microtubule-associated protein-like 2</fullName>
    </recommendedName>
</protein>
<dbReference type="PANTHER" id="PTHR13720">
    <property type="entry name" value="WD-40 REPEAT PROTEIN"/>
    <property type="match status" value="1"/>
</dbReference>
<dbReference type="InterPro" id="IPR036322">
    <property type="entry name" value="WD40_repeat_dom_sf"/>
</dbReference>
<dbReference type="FunFam" id="2.130.10.10:FF:002220">
    <property type="entry name" value="EMAP-like 3"/>
    <property type="match status" value="1"/>
</dbReference>
<feature type="compositionally biased region" description="Polar residues" evidence="10">
    <location>
        <begin position="121"/>
        <end position="136"/>
    </location>
</feature>
<feature type="repeat" description="WD" evidence="8">
    <location>
        <begin position="904"/>
        <end position="946"/>
    </location>
</feature>
<evidence type="ECO:0000256" key="4">
    <source>
        <dbReference type="ARBA" id="ARBA00022574"/>
    </source>
</evidence>
<dbReference type="InterPro" id="IPR055439">
    <property type="entry name" value="Beta-prop_EML_1st"/>
</dbReference>
<dbReference type="EMBL" id="JAWZYT010001814">
    <property type="protein sequence ID" value="KAK4308982.1"/>
    <property type="molecule type" value="Genomic_DNA"/>
</dbReference>
<evidence type="ECO:0000256" key="10">
    <source>
        <dbReference type="SAM" id="MobiDB-lite"/>
    </source>
</evidence>
<dbReference type="InterPro" id="IPR015943">
    <property type="entry name" value="WD40/YVTN_repeat-like_dom_sf"/>
</dbReference>
<sequence>MVGGASTPPVTINRVLAAWNEMLENEKESLRDRVGDLEKKVLEQTDEIMCLRSTLADVLRRLSTMETSANKLQSLGATTTAGGRGTPTKDGVRLRQHNTNSNSEVRDMNKRASTCLPARPMSSSALSRRTAQPHYQSTSSLYSDGHSSSSVSPAPSPSPTQATNRHHTNTNTNHPTYSSSSSTTILSSSTNNRLGALNKRWVSTSDFTTPSRAYTSPHHHHNHHHQYHHHHHAIASPSSPSPAANAQLVRRGNSGSLHNLSSLRSGQSSTPQYNLVRHGGKEPQYNNEEGVVKLYLRGRPLNLYVPTPLRDSYSPSAPTSPPSVKLKLEWVYGYRGRDCRNNVYQLPTGEIVYFVAAVVVLYNVEEQMQRHYLGHTDDIKCLAVHPNKLLIATGQTAGHDRRDARSWRLNPPADPLSPEAEHWPHIRVWDSVSLHTLHVIGISDIERSVACLAFSKADGGSLLVAVDEAPDHNMSVWDWSRGERGYKLLETKCSADQVLAVEFSPVDKSTIITCGKNHISFWSYESGMLAKRMGIFENRERPKYVTAISFTDTGNVISGDSNGNLLIWQRGGNTVYRMVRGAHEGPVFSILVQKDGSITTGGKDGNIVEWDRDLERTGNVIQVPEQFGSPRMVTSGRGSQLVVGTTRNCVLEGSFTFPIRPVMQGHTEELWALAPHPSQQQFLTAGYDRTCYLWDTMAHTIVWSKDIGEPAQSAAFSNNGEIVIVGTTSGRWIVMDADTREMYSQHQDGNEPIQVVKFSPSGEYLAVGSRDNNIYVYQVSEDCRKYSRVGRCQGHSSFVTHLDWSADSQFLQSNSGDYELLFWNAGLCRQIVQTSQMRDTEWATNSCTLTFNTLGIWPEGADGTDINTCTRANNSSVLITGDDFGKVKIFSYPASQQKARNMEYGGHSSHVTAVTFLHDDSRLVSTGGRDTAVMQWMVSANSSSGSSSASSHR</sequence>
<keyword evidence="4 8" id="KW-0853">WD repeat</keyword>
<proteinExistence type="inferred from homology"/>
<evidence type="ECO:0000313" key="14">
    <source>
        <dbReference type="Proteomes" id="UP001292094"/>
    </source>
</evidence>
<evidence type="ECO:0000256" key="5">
    <source>
        <dbReference type="ARBA" id="ARBA00022701"/>
    </source>
</evidence>
<dbReference type="GO" id="GO:0000226">
    <property type="term" value="P:microtubule cytoskeleton organization"/>
    <property type="evidence" value="ECO:0007669"/>
    <property type="project" value="TreeGrafter"/>
</dbReference>
<feature type="domain" description="EML-like first beta-propeller" evidence="11">
    <location>
        <begin position="369"/>
        <end position="653"/>
    </location>
</feature>
<feature type="repeat" description="WD" evidence="8">
    <location>
        <begin position="746"/>
        <end position="787"/>
    </location>
</feature>
<dbReference type="InterPro" id="IPR050630">
    <property type="entry name" value="WD_repeat_EMAP"/>
</dbReference>
<keyword evidence="7" id="KW-0206">Cytoskeleton</keyword>
<feature type="compositionally biased region" description="Low complexity" evidence="10">
    <location>
        <begin position="234"/>
        <end position="266"/>
    </location>
</feature>
<dbReference type="Pfam" id="PF23414">
    <property type="entry name" value="Beta-prop_EML_2"/>
    <property type="match status" value="1"/>
</dbReference>
<feature type="coiled-coil region" evidence="9">
    <location>
        <begin position="20"/>
        <end position="47"/>
    </location>
</feature>
<keyword evidence="5" id="KW-0493">Microtubule</keyword>
<dbReference type="GO" id="GO:0008017">
    <property type="term" value="F:microtubule binding"/>
    <property type="evidence" value="ECO:0007669"/>
    <property type="project" value="TreeGrafter"/>
</dbReference>
<evidence type="ECO:0000256" key="1">
    <source>
        <dbReference type="ARBA" id="ARBA00004245"/>
    </source>
</evidence>
<feature type="region of interest" description="Disordered" evidence="10">
    <location>
        <begin position="70"/>
        <end position="191"/>
    </location>
</feature>